<proteinExistence type="predicted"/>
<organism evidence="2">
    <name type="scientific">uncultured Caudovirales phage</name>
    <dbReference type="NCBI Taxonomy" id="2100421"/>
    <lineage>
        <taxon>Viruses</taxon>
        <taxon>Duplodnaviria</taxon>
        <taxon>Heunggongvirae</taxon>
        <taxon>Uroviricota</taxon>
        <taxon>Caudoviricetes</taxon>
        <taxon>Peduoviridae</taxon>
        <taxon>Maltschvirus</taxon>
        <taxon>Maltschvirus maltsch</taxon>
    </lineage>
</organism>
<evidence type="ECO:0000256" key="1">
    <source>
        <dbReference type="SAM" id="MobiDB-lite"/>
    </source>
</evidence>
<feature type="region of interest" description="Disordered" evidence="1">
    <location>
        <begin position="21"/>
        <end position="41"/>
    </location>
</feature>
<name>A0A6J7XG34_9CAUD</name>
<sequence length="96" mass="10665">MLTDPRSPFFQLAADLSRKAHDAAMRQPPALVVPEAAQPRQRVTERDYARAEAASAIVRAVRRWRESKAGMSNTDPAAALDAVWEAGEEYDALRED</sequence>
<gene>
    <name evidence="2" type="ORF">UFOVP1558_38</name>
</gene>
<protein>
    <submittedName>
        <fullName evidence="2">Uncharacterized protein</fullName>
    </submittedName>
</protein>
<dbReference type="EMBL" id="LR798415">
    <property type="protein sequence ID" value="CAB5230006.1"/>
    <property type="molecule type" value="Genomic_DNA"/>
</dbReference>
<reference evidence="2" key="1">
    <citation type="submission" date="2020-05" db="EMBL/GenBank/DDBJ databases">
        <authorList>
            <person name="Chiriac C."/>
            <person name="Salcher M."/>
            <person name="Ghai R."/>
            <person name="Kavagutti S V."/>
        </authorList>
    </citation>
    <scope>NUCLEOTIDE SEQUENCE</scope>
</reference>
<evidence type="ECO:0000313" key="2">
    <source>
        <dbReference type="EMBL" id="CAB5230006.1"/>
    </source>
</evidence>
<accession>A0A6J7XG34</accession>